<evidence type="ECO:0000313" key="2">
    <source>
        <dbReference type="EMBL" id="KAJ4438001.1"/>
    </source>
</evidence>
<protein>
    <submittedName>
        <fullName evidence="2">Uncharacterized protein</fullName>
    </submittedName>
</protein>
<feature type="compositionally biased region" description="Basic and acidic residues" evidence="1">
    <location>
        <begin position="95"/>
        <end position="104"/>
    </location>
</feature>
<sequence>MKAQVSIILGYAIERQLAKRHGSWKSNTVAEDSAQNQGTVIRKCFLQSHGIKKPVFHYVANNIGSPPDNRGKHDRKQSLPDDPDTILPRGQLHTPFEDRHAREDGSVLYRQSNEVPIALVDKEGTDNTTVEDLFQALKVTIEQKRLNFQWLVSIATDGAPASYGAEYDYEGENPQTIRENAEILLETSKEIGLEVNPEKTKYMIMSRDQNIVRNGTVKVGDLSFEEVEKFKYLGATAIRRQMDIPSYHVGPPHRKETSGQNSAQMGRLLQRTGRSTMVQRGKRQKKVETTRETFVHRQEVVKLSERITVKEIQVVRLKYHV</sequence>
<evidence type="ECO:0000256" key="1">
    <source>
        <dbReference type="SAM" id="MobiDB-lite"/>
    </source>
</evidence>
<accession>A0ABQ8SW95</accession>
<dbReference type="Proteomes" id="UP001148838">
    <property type="component" value="Unassembled WGS sequence"/>
</dbReference>
<reference evidence="2 3" key="1">
    <citation type="journal article" date="2022" name="Allergy">
        <title>Genome assembly and annotation of Periplaneta americana reveal a comprehensive cockroach allergen profile.</title>
        <authorList>
            <person name="Wang L."/>
            <person name="Xiong Q."/>
            <person name="Saelim N."/>
            <person name="Wang L."/>
            <person name="Nong W."/>
            <person name="Wan A.T."/>
            <person name="Shi M."/>
            <person name="Liu X."/>
            <person name="Cao Q."/>
            <person name="Hui J.H.L."/>
            <person name="Sookrung N."/>
            <person name="Leung T.F."/>
            <person name="Tungtrongchitr A."/>
            <person name="Tsui S.K.W."/>
        </authorList>
    </citation>
    <scope>NUCLEOTIDE SEQUENCE [LARGE SCALE GENOMIC DNA]</scope>
    <source>
        <strain evidence="2">PWHHKU_190912</strain>
    </source>
</reference>
<dbReference type="EMBL" id="JAJSOF020000019">
    <property type="protein sequence ID" value="KAJ4438001.1"/>
    <property type="molecule type" value="Genomic_DNA"/>
</dbReference>
<proteinExistence type="predicted"/>
<evidence type="ECO:0000313" key="3">
    <source>
        <dbReference type="Proteomes" id="UP001148838"/>
    </source>
</evidence>
<keyword evidence="3" id="KW-1185">Reference proteome</keyword>
<organism evidence="2 3">
    <name type="scientific">Periplaneta americana</name>
    <name type="common">American cockroach</name>
    <name type="synonym">Blatta americana</name>
    <dbReference type="NCBI Taxonomy" id="6978"/>
    <lineage>
        <taxon>Eukaryota</taxon>
        <taxon>Metazoa</taxon>
        <taxon>Ecdysozoa</taxon>
        <taxon>Arthropoda</taxon>
        <taxon>Hexapoda</taxon>
        <taxon>Insecta</taxon>
        <taxon>Pterygota</taxon>
        <taxon>Neoptera</taxon>
        <taxon>Polyneoptera</taxon>
        <taxon>Dictyoptera</taxon>
        <taxon>Blattodea</taxon>
        <taxon>Blattoidea</taxon>
        <taxon>Blattidae</taxon>
        <taxon>Blattinae</taxon>
        <taxon>Periplaneta</taxon>
    </lineage>
</organism>
<name>A0ABQ8SW95_PERAM</name>
<comment type="caution">
    <text evidence="2">The sequence shown here is derived from an EMBL/GenBank/DDBJ whole genome shotgun (WGS) entry which is preliminary data.</text>
</comment>
<feature type="region of interest" description="Disordered" evidence="1">
    <location>
        <begin position="62"/>
        <end position="104"/>
    </location>
</feature>
<gene>
    <name evidence="2" type="ORF">ANN_13940</name>
</gene>